<name>A0A8J2KEA7_9HEXA</name>
<dbReference type="EMBL" id="CAJVCH010251703">
    <property type="protein sequence ID" value="CAG7733591.1"/>
    <property type="molecule type" value="Genomic_DNA"/>
</dbReference>
<accession>A0A8J2KEA7</accession>
<organism evidence="1 2">
    <name type="scientific">Allacma fusca</name>
    <dbReference type="NCBI Taxonomy" id="39272"/>
    <lineage>
        <taxon>Eukaryota</taxon>
        <taxon>Metazoa</taxon>
        <taxon>Ecdysozoa</taxon>
        <taxon>Arthropoda</taxon>
        <taxon>Hexapoda</taxon>
        <taxon>Collembola</taxon>
        <taxon>Symphypleona</taxon>
        <taxon>Sminthuridae</taxon>
        <taxon>Allacma</taxon>
    </lineage>
</organism>
<gene>
    <name evidence="1" type="ORF">AFUS01_LOCUS22023</name>
</gene>
<proteinExistence type="predicted"/>
<dbReference type="Proteomes" id="UP000708208">
    <property type="component" value="Unassembled WGS sequence"/>
</dbReference>
<evidence type="ECO:0000313" key="1">
    <source>
        <dbReference type="EMBL" id="CAG7733591.1"/>
    </source>
</evidence>
<protein>
    <submittedName>
        <fullName evidence="1">Uncharacterized protein</fullName>
    </submittedName>
</protein>
<dbReference type="AlphaFoldDB" id="A0A8J2KEA7"/>
<comment type="caution">
    <text evidence="1">The sequence shown here is derived from an EMBL/GenBank/DDBJ whole genome shotgun (WGS) entry which is preliminary data.</text>
</comment>
<sequence length="140" mass="15886">MSKFSCTWKLSNCLDTAITDFQEEGYNFLSISGPSRVAGNFSEVFFSRGCPYDFSMLWSFAISEVLRLTMYCRIFCDNYIYFGIGFTPADVPANHTLLCTLGQMPPATDVWMMLKNRSDIPLELFVTHGNFLVRGHMTNG</sequence>
<keyword evidence="2" id="KW-1185">Reference proteome</keyword>
<reference evidence="1" key="1">
    <citation type="submission" date="2021-06" db="EMBL/GenBank/DDBJ databases">
        <authorList>
            <person name="Hodson N. C."/>
            <person name="Mongue J. A."/>
            <person name="Jaron S. K."/>
        </authorList>
    </citation>
    <scope>NUCLEOTIDE SEQUENCE</scope>
</reference>
<evidence type="ECO:0000313" key="2">
    <source>
        <dbReference type="Proteomes" id="UP000708208"/>
    </source>
</evidence>